<protein>
    <submittedName>
        <fullName evidence="1">Uncharacterized protein</fullName>
    </submittedName>
</protein>
<dbReference type="PATRIC" id="fig|84292.3.peg.715"/>
<dbReference type="OrthoDB" id="5123702at2"/>
<evidence type="ECO:0000313" key="2">
    <source>
        <dbReference type="Proteomes" id="UP000037737"/>
    </source>
</evidence>
<organism evidence="1 2">
    <name type="scientific">Microbacterium aurantiacum</name>
    <dbReference type="NCBI Taxonomy" id="162393"/>
    <lineage>
        <taxon>Bacteria</taxon>
        <taxon>Bacillati</taxon>
        <taxon>Actinomycetota</taxon>
        <taxon>Actinomycetes</taxon>
        <taxon>Micrococcales</taxon>
        <taxon>Microbacteriaceae</taxon>
        <taxon>Microbacterium</taxon>
    </lineage>
</organism>
<dbReference type="AlphaFoldDB" id="A0A0M9VLX9"/>
<sequence length="83" mass="8970">MASFEKLLWGDNTDPRRELAEIFPAGGAVGASSVVRAQEWARGVIADAGLDPADELRVIRALRDAEPRLSLKPARFLAAQVRG</sequence>
<dbReference type="Proteomes" id="UP000037737">
    <property type="component" value="Unassembled WGS sequence"/>
</dbReference>
<gene>
    <name evidence="1" type="ORF">XI38_03440</name>
</gene>
<comment type="caution">
    <text evidence="1">The sequence shown here is derived from an EMBL/GenBank/DDBJ whole genome shotgun (WGS) entry which is preliminary data.</text>
</comment>
<reference evidence="1" key="1">
    <citation type="submission" date="2015-04" db="EMBL/GenBank/DDBJ databases">
        <title>Complete genome sequence of Microbacterium chocolatum SIT 101, a bacterium enantioselectively hydrolyzing mesomeric diesters.</title>
        <authorList>
            <person name="Li X."/>
            <person name="Xu Y."/>
        </authorList>
    </citation>
    <scope>NUCLEOTIDE SEQUENCE [LARGE SCALE GENOMIC DNA]</scope>
    <source>
        <strain evidence="1">SIT 101</strain>
    </source>
</reference>
<accession>A0A0M9VLX9</accession>
<proteinExistence type="predicted"/>
<name>A0A0M9VLX9_9MICO</name>
<keyword evidence="2" id="KW-1185">Reference proteome</keyword>
<evidence type="ECO:0000313" key="1">
    <source>
        <dbReference type="EMBL" id="KOS11623.1"/>
    </source>
</evidence>
<dbReference type="KEGG" id="mcw:A8L33_02760"/>
<dbReference type="EMBL" id="LAVO01000003">
    <property type="protein sequence ID" value="KOS11623.1"/>
    <property type="molecule type" value="Genomic_DNA"/>
</dbReference>